<gene>
    <name evidence="2" type="ORF">FRX31_016142</name>
</gene>
<evidence type="ECO:0000313" key="2">
    <source>
        <dbReference type="EMBL" id="KAF5194271.1"/>
    </source>
</evidence>
<feature type="compositionally biased region" description="Polar residues" evidence="1">
    <location>
        <begin position="7"/>
        <end position="26"/>
    </location>
</feature>
<feature type="region of interest" description="Disordered" evidence="1">
    <location>
        <begin position="1"/>
        <end position="59"/>
    </location>
</feature>
<reference evidence="2 3" key="1">
    <citation type="submission" date="2020-06" db="EMBL/GenBank/DDBJ databases">
        <title>Transcriptomic and genomic resources for Thalictrum thalictroides and T. hernandezii: Facilitating candidate gene discovery in an emerging model plant lineage.</title>
        <authorList>
            <person name="Arias T."/>
            <person name="Riano-Pachon D.M."/>
            <person name="Di Stilio V.S."/>
        </authorList>
    </citation>
    <scope>NUCLEOTIDE SEQUENCE [LARGE SCALE GENOMIC DNA]</scope>
    <source>
        <strain evidence="3">cv. WT478/WT964</strain>
        <tissue evidence="2">Leaves</tissue>
    </source>
</reference>
<name>A0A7J6WAE0_THATH</name>
<feature type="region of interest" description="Disordered" evidence="1">
    <location>
        <begin position="88"/>
        <end position="107"/>
    </location>
</feature>
<comment type="caution">
    <text evidence="2">The sequence shown here is derived from an EMBL/GenBank/DDBJ whole genome shotgun (WGS) entry which is preliminary data.</text>
</comment>
<proteinExistence type="predicted"/>
<protein>
    <submittedName>
        <fullName evidence="2">Uncharacterized protein</fullName>
    </submittedName>
</protein>
<accession>A0A7J6WAE0</accession>
<sequence length="107" mass="11670">MAEPNCPWSQAKMTSQPATGNQSQVGQGKKTLNLKSASGKQSQVEQGKKTFKSASNNQSQLQMVKFVGSQSSDNREIVQSLKAAPNCPWRQGSKWPSTGKKQAFVRN</sequence>
<keyword evidence="3" id="KW-1185">Reference proteome</keyword>
<dbReference type="AlphaFoldDB" id="A0A7J6WAE0"/>
<feature type="compositionally biased region" description="Polar residues" evidence="1">
    <location>
        <begin position="33"/>
        <end position="45"/>
    </location>
</feature>
<evidence type="ECO:0000313" key="3">
    <source>
        <dbReference type="Proteomes" id="UP000554482"/>
    </source>
</evidence>
<organism evidence="2 3">
    <name type="scientific">Thalictrum thalictroides</name>
    <name type="common">Rue-anemone</name>
    <name type="synonym">Anemone thalictroides</name>
    <dbReference type="NCBI Taxonomy" id="46969"/>
    <lineage>
        <taxon>Eukaryota</taxon>
        <taxon>Viridiplantae</taxon>
        <taxon>Streptophyta</taxon>
        <taxon>Embryophyta</taxon>
        <taxon>Tracheophyta</taxon>
        <taxon>Spermatophyta</taxon>
        <taxon>Magnoliopsida</taxon>
        <taxon>Ranunculales</taxon>
        <taxon>Ranunculaceae</taxon>
        <taxon>Thalictroideae</taxon>
        <taxon>Thalictrum</taxon>
    </lineage>
</organism>
<dbReference type="Proteomes" id="UP000554482">
    <property type="component" value="Unassembled WGS sequence"/>
</dbReference>
<dbReference type="EMBL" id="JABWDY010018945">
    <property type="protein sequence ID" value="KAF5194271.1"/>
    <property type="molecule type" value="Genomic_DNA"/>
</dbReference>
<evidence type="ECO:0000256" key="1">
    <source>
        <dbReference type="SAM" id="MobiDB-lite"/>
    </source>
</evidence>